<feature type="domain" description="Aspartate/glutamate/uridylate kinase" evidence="10">
    <location>
        <begin position="10"/>
        <end position="212"/>
    </location>
</feature>
<keyword evidence="8" id="KW-0665">Pyrimidine biosynthesis</keyword>
<keyword evidence="4" id="KW-0808">Transferase</keyword>
<keyword evidence="7" id="KW-0067">ATP-binding</keyword>
<sequence>MKKLKNKKAIVVIAFGGSVLAPKDLDIALLAKLRSLLLASIKSQKSKFVIVVGGGNPARKYQAIAKKLNPTAMQADLDRIGIASTKLNAELIRVIFGKNSHSKIIDSESLVKNTKSPLTVISGWNPGYSTDAVAVRTAKKLKIGAVIIAGKPAYVYNKDFTKFNNAKPFAYISWANYIKLIPKQWSPGLKTPVDPIAAKEARLHNIDAIVISGKDMKNIASLLRGRAFRGTLISNRPRQGIAQK</sequence>
<dbReference type="Proteomes" id="UP000178869">
    <property type="component" value="Unassembled WGS sequence"/>
</dbReference>
<protein>
    <recommendedName>
        <fullName evidence="3">UMP kinase</fullName>
        <ecNumber evidence="3">2.7.4.22</ecNumber>
    </recommendedName>
    <alternativeName>
        <fullName evidence="9">Uridine monophosphate kinase</fullName>
    </alternativeName>
</protein>
<dbReference type="PANTHER" id="PTHR42833">
    <property type="entry name" value="URIDYLATE KINASE"/>
    <property type="match status" value="1"/>
</dbReference>
<evidence type="ECO:0000256" key="1">
    <source>
        <dbReference type="ARBA" id="ARBA00004791"/>
    </source>
</evidence>
<evidence type="ECO:0000313" key="11">
    <source>
        <dbReference type="EMBL" id="OHA45965.1"/>
    </source>
</evidence>
<dbReference type="EC" id="2.7.4.22" evidence="3"/>
<accession>A0A1G2PCA5</accession>
<dbReference type="AlphaFoldDB" id="A0A1G2PCA5"/>
<comment type="pathway">
    <text evidence="1">Pyrimidine metabolism; CTP biosynthesis via de novo pathway; UDP from UMP (UMPK route): step 1/1.</text>
</comment>
<evidence type="ECO:0000313" key="12">
    <source>
        <dbReference type="Proteomes" id="UP000178869"/>
    </source>
</evidence>
<evidence type="ECO:0000256" key="4">
    <source>
        <dbReference type="ARBA" id="ARBA00022679"/>
    </source>
</evidence>
<evidence type="ECO:0000256" key="7">
    <source>
        <dbReference type="ARBA" id="ARBA00022840"/>
    </source>
</evidence>
<dbReference type="Gene3D" id="3.40.1160.10">
    <property type="entry name" value="Acetylglutamate kinase-like"/>
    <property type="match status" value="1"/>
</dbReference>
<keyword evidence="6" id="KW-0418">Kinase</keyword>
<reference evidence="11 12" key="1">
    <citation type="journal article" date="2016" name="Nat. Commun.">
        <title>Thousands of microbial genomes shed light on interconnected biogeochemical processes in an aquifer system.</title>
        <authorList>
            <person name="Anantharaman K."/>
            <person name="Brown C.T."/>
            <person name="Hug L.A."/>
            <person name="Sharon I."/>
            <person name="Castelle C.J."/>
            <person name="Probst A.J."/>
            <person name="Thomas B.C."/>
            <person name="Singh A."/>
            <person name="Wilkins M.J."/>
            <person name="Karaoz U."/>
            <person name="Brodie E.L."/>
            <person name="Williams K.H."/>
            <person name="Hubbard S.S."/>
            <person name="Banfield J.F."/>
        </authorList>
    </citation>
    <scope>NUCLEOTIDE SEQUENCE [LARGE SCALE GENOMIC DNA]</scope>
</reference>
<dbReference type="PANTHER" id="PTHR42833:SF4">
    <property type="entry name" value="URIDYLATE KINASE PUMPKIN, CHLOROPLASTIC"/>
    <property type="match status" value="1"/>
</dbReference>
<proteinExistence type="inferred from homology"/>
<dbReference type="InterPro" id="IPR036393">
    <property type="entry name" value="AceGlu_kinase-like_sf"/>
</dbReference>
<dbReference type="GO" id="GO:0006225">
    <property type="term" value="P:UDP biosynthetic process"/>
    <property type="evidence" value="ECO:0007669"/>
    <property type="project" value="TreeGrafter"/>
</dbReference>
<evidence type="ECO:0000256" key="2">
    <source>
        <dbReference type="ARBA" id="ARBA00007614"/>
    </source>
</evidence>
<comment type="caution">
    <text evidence="11">The sequence shown here is derived from an EMBL/GenBank/DDBJ whole genome shotgun (WGS) entry which is preliminary data.</text>
</comment>
<dbReference type="EMBL" id="MHSR01000024">
    <property type="protein sequence ID" value="OHA45965.1"/>
    <property type="molecule type" value="Genomic_DNA"/>
</dbReference>
<dbReference type="InterPro" id="IPR001048">
    <property type="entry name" value="Asp/Glu/Uridylate_kinase"/>
</dbReference>
<evidence type="ECO:0000259" key="10">
    <source>
        <dbReference type="Pfam" id="PF00696"/>
    </source>
</evidence>
<evidence type="ECO:0000256" key="9">
    <source>
        <dbReference type="ARBA" id="ARBA00032092"/>
    </source>
</evidence>
<gene>
    <name evidence="11" type="ORF">A2828_00890</name>
</gene>
<name>A0A1G2PCA5_9BACT</name>
<dbReference type="Pfam" id="PF00696">
    <property type="entry name" value="AA_kinase"/>
    <property type="match status" value="1"/>
</dbReference>
<dbReference type="GO" id="GO:0033862">
    <property type="term" value="F:UMP kinase activity"/>
    <property type="evidence" value="ECO:0007669"/>
    <property type="project" value="UniProtKB-EC"/>
</dbReference>
<comment type="similarity">
    <text evidence="2">Belongs to the UMP kinase family.</text>
</comment>
<evidence type="ECO:0000256" key="8">
    <source>
        <dbReference type="ARBA" id="ARBA00022975"/>
    </source>
</evidence>
<keyword evidence="5" id="KW-0547">Nucleotide-binding</keyword>
<dbReference type="SUPFAM" id="SSF53633">
    <property type="entry name" value="Carbamate kinase-like"/>
    <property type="match status" value="1"/>
</dbReference>
<evidence type="ECO:0000256" key="5">
    <source>
        <dbReference type="ARBA" id="ARBA00022741"/>
    </source>
</evidence>
<evidence type="ECO:0000256" key="3">
    <source>
        <dbReference type="ARBA" id="ARBA00012899"/>
    </source>
</evidence>
<evidence type="ECO:0000256" key="6">
    <source>
        <dbReference type="ARBA" id="ARBA00022777"/>
    </source>
</evidence>
<dbReference type="GO" id="GO:0005524">
    <property type="term" value="F:ATP binding"/>
    <property type="evidence" value="ECO:0007669"/>
    <property type="project" value="UniProtKB-KW"/>
</dbReference>
<organism evidence="11 12">
    <name type="scientific">Candidatus Terrybacteria bacterium RIFCSPHIGHO2_01_FULL_43_35</name>
    <dbReference type="NCBI Taxonomy" id="1802361"/>
    <lineage>
        <taxon>Bacteria</taxon>
        <taxon>Candidatus Terryibacteriota</taxon>
    </lineage>
</organism>